<evidence type="ECO:0000256" key="1">
    <source>
        <dbReference type="SAM" id="Phobius"/>
    </source>
</evidence>
<dbReference type="Proteomes" id="UP000248333">
    <property type="component" value="Unassembled WGS sequence"/>
</dbReference>
<feature type="transmembrane region" description="Helical" evidence="1">
    <location>
        <begin position="50"/>
        <end position="69"/>
    </location>
</feature>
<keyword evidence="1" id="KW-0812">Transmembrane</keyword>
<reference evidence="2 3" key="1">
    <citation type="submission" date="2018-03" db="EMBL/GenBank/DDBJ databases">
        <title>Bioinformatic expansion and discovery of thiopeptide antibiotics.</title>
        <authorList>
            <person name="Schwalen C.J."/>
            <person name="Hudson G.A."/>
            <person name="Mitchell D.A."/>
        </authorList>
    </citation>
    <scope>NUCLEOTIDE SEQUENCE [LARGE SCALE GENOMIC DNA]</scope>
    <source>
        <strain evidence="2 3">NRRL 8041</strain>
    </source>
</reference>
<name>A0A318NIZ6_9ACTN</name>
<gene>
    <name evidence="2" type="ORF">C7C45_22705</name>
</gene>
<dbReference type="OrthoDB" id="3627562at2"/>
<keyword evidence="3" id="KW-1185">Reference proteome</keyword>
<comment type="caution">
    <text evidence="2">The sequence shown here is derived from an EMBL/GenBank/DDBJ whole genome shotgun (WGS) entry which is preliminary data.</text>
</comment>
<feature type="transmembrane region" description="Helical" evidence="1">
    <location>
        <begin position="84"/>
        <end position="102"/>
    </location>
</feature>
<dbReference type="AlphaFoldDB" id="A0A318NIZ6"/>
<evidence type="ECO:0000313" key="3">
    <source>
        <dbReference type="Proteomes" id="UP000248333"/>
    </source>
</evidence>
<protein>
    <submittedName>
        <fullName evidence="2">Uncharacterized protein</fullName>
    </submittedName>
</protein>
<feature type="transmembrane region" description="Helical" evidence="1">
    <location>
        <begin position="21"/>
        <end position="38"/>
    </location>
</feature>
<proteinExistence type="predicted"/>
<accession>A0A318NIZ6</accession>
<keyword evidence="1" id="KW-0472">Membrane</keyword>
<organism evidence="2 3">
    <name type="scientific">Micromonospora arborensis</name>
    <dbReference type="NCBI Taxonomy" id="2116518"/>
    <lineage>
        <taxon>Bacteria</taxon>
        <taxon>Bacillati</taxon>
        <taxon>Actinomycetota</taxon>
        <taxon>Actinomycetes</taxon>
        <taxon>Micromonosporales</taxon>
        <taxon>Micromonosporaceae</taxon>
        <taxon>Micromonospora</taxon>
    </lineage>
</organism>
<feature type="transmembrane region" description="Helical" evidence="1">
    <location>
        <begin position="114"/>
        <end position="134"/>
    </location>
</feature>
<evidence type="ECO:0000313" key="2">
    <source>
        <dbReference type="EMBL" id="PYC67274.1"/>
    </source>
</evidence>
<dbReference type="EMBL" id="PYBV01000028">
    <property type="protein sequence ID" value="PYC67274.1"/>
    <property type="molecule type" value="Genomic_DNA"/>
</dbReference>
<sequence length="155" mass="17678">MMVATGQWPAQNPVQQQVSGLPAWYFVLAGLLVASFDVSEQFRSDYPLVAALPVVLIAVHITLWFALLARRRQYVRSVWRSPRARLLVVLLSGVRLLLQLFLTRVANAAAPLHTYAHLIMGLALLVLTMTGAWFDQWLILRTVNKRTEQTKEWQR</sequence>
<keyword evidence="1" id="KW-1133">Transmembrane helix</keyword>